<reference evidence="4" key="1">
    <citation type="journal article" date="2019" name="Int. J. Syst. Evol. Microbiol.">
        <title>The Global Catalogue of Microorganisms (GCM) 10K type strain sequencing project: providing services to taxonomists for standard genome sequencing and annotation.</title>
        <authorList>
            <consortium name="The Broad Institute Genomics Platform"/>
            <consortium name="The Broad Institute Genome Sequencing Center for Infectious Disease"/>
            <person name="Wu L."/>
            <person name="Ma J."/>
        </authorList>
    </citation>
    <scope>NUCLEOTIDE SEQUENCE [LARGE SCALE GENOMIC DNA]</scope>
    <source>
        <strain evidence="4">KCTC 22814</strain>
    </source>
</reference>
<evidence type="ECO:0000313" key="4">
    <source>
        <dbReference type="Proteomes" id="UP001597525"/>
    </source>
</evidence>
<dbReference type="Proteomes" id="UP001597525">
    <property type="component" value="Unassembled WGS sequence"/>
</dbReference>
<dbReference type="PANTHER" id="PTHR35532:SF5">
    <property type="entry name" value="CARBOHYDRATE-BINDING DOMAIN-CONTAINING PROTEIN"/>
    <property type="match status" value="1"/>
</dbReference>
<sequence>MMKHLLPALSSAFICSLSSLSAQTPDQVQYMQSAPKVYAATKINSPIHIDGKPDEAAWQQAAWSNAFVDIEGEHKKAPAYQSKIKMLWDEEHLYIYAQLEEPHVWGDISKHDAIIYHNNDFEVFVKPFDDQALYYEIEVNALNTIMDLMMPKAYRLGGDAMMHWDVKGLQSAVHVEGTINDATDSDKYWTVEMAIPFRSLTSYARKAMPATNSYWRINFSRVQWQHEVQDQTYQRKKEGNRFIPEDNWVWSPIGVVNMHHPERWGFIKFVEAEERNPALPATFALEKAAWNIFYLQQAYQRQNKQFADKISLLPSYSKILQAENSKLQHSFLLNKAKSFYKLTLTDPATQTTVTLDSHGNYHIHHE</sequence>
<accession>A0ABW6BIF3</accession>
<feature type="chain" id="PRO_5047345242" evidence="1">
    <location>
        <begin position="23"/>
        <end position="366"/>
    </location>
</feature>
<feature type="signal peptide" evidence="1">
    <location>
        <begin position="1"/>
        <end position="22"/>
    </location>
</feature>
<organism evidence="3 4">
    <name type="scientific">Sphingobacterium bambusae</name>
    <dbReference type="NCBI Taxonomy" id="662858"/>
    <lineage>
        <taxon>Bacteria</taxon>
        <taxon>Pseudomonadati</taxon>
        <taxon>Bacteroidota</taxon>
        <taxon>Sphingobacteriia</taxon>
        <taxon>Sphingobacteriales</taxon>
        <taxon>Sphingobacteriaceae</taxon>
        <taxon>Sphingobacterium</taxon>
    </lineage>
</organism>
<dbReference type="SUPFAM" id="SSF49344">
    <property type="entry name" value="CBD9-like"/>
    <property type="match status" value="1"/>
</dbReference>
<evidence type="ECO:0000256" key="1">
    <source>
        <dbReference type="SAM" id="SignalP"/>
    </source>
</evidence>
<proteinExistence type="predicted"/>
<dbReference type="PANTHER" id="PTHR35532">
    <property type="entry name" value="SIMILAR TO POLYHYDROXYALKANOATE DEPOLYMERASE"/>
    <property type="match status" value="1"/>
</dbReference>
<keyword evidence="1" id="KW-0732">Signal</keyword>
<name>A0ABW6BIF3_9SPHI</name>
<evidence type="ECO:0000313" key="3">
    <source>
        <dbReference type="EMBL" id="MFD2967721.1"/>
    </source>
</evidence>
<evidence type="ECO:0000259" key="2">
    <source>
        <dbReference type="Pfam" id="PF06452"/>
    </source>
</evidence>
<dbReference type="InterPro" id="IPR010502">
    <property type="entry name" value="Carb-bd_dom_fam9"/>
</dbReference>
<protein>
    <submittedName>
        <fullName evidence="3">Carbohydrate-binding family 9-like protein</fullName>
    </submittedName>
</protein>
<comment type="caution">
    <text evidence="3">The sequence shown here is derived from an EMBL/GenBank/DDBJ whole genome shotgun (WGS) entry which is preliminary data.</text>
</comment>
<feature type="domain" description="Carbohydrate-binding" evidence="2">
    <location>
        <begin position="49"/>
        <end position="201"/>
    </location>
</feature>
<dbReference type="CDD" id="cd09620">
    <property type="entry name" value="CBM9_like_3"/>
    <property type="match status" value="1"/>
</dbReference>
<gene>
    <name evidence="3" type="ORF">ACFS7Y_09995</name>
</gene>
<dbReference type="RefSeq" id="WP_320182998.1">
    <property type="nucleotide sequence ID" value="NZ_CP138332.1"/>
</dbReference>
<dbReference type="EMBL" id="JBHUPB010000007">
    <property type="protein sequence ID" value="MFD2967721.1"/>
    <property type="molecule type" value="Genomic_DNA"/>
</dbReference>
<dbReference type="Pfam" id="PF06452">
    <property type="entry name" value="CBM9_1"/>
    <property type="match status" value="1"/>
</dbReference>
<keyword evidence="4" id="KW-1185">Reference proteome</keyword>
<dbReference type="Gene3D" id="2.60.40.1190">
    <property type="match status" value="1"/>
</dbReference>